<keyword evidence="1" id="KW-1133">Transmembrane helix</keyword>
<accession>A0A8S3DKQ5</accession>
<name>A0A8S3DKQ5_9BILA</name>
<dbReference type="Proteomes" id="UP000681967">
    <property type="component" value="Unassembled WGS sequence"/>
</dbReference>
<organism evidence="2 3">
    <name type="scientific">Rotaria magnacalcarata</name>
    <dbReference type="NCBI Taxonomy" id="392030"/>
    <lineage>
        <taxon>Eukaryota</taxon>
        <taxon>Metazoa</taxon>
        <taxon>Spiralia</taxon>
        <taxon>Gnathifera</taxon>
        <taxon>Rotifera</taxon>
        <taxon>Eurotatoria</taxon>
        <taxon>Bdelloidea</taxon>
        <taxon>Philodinida</taxon>
        <taxon>Philodinidae</taxon>
        <taxon>Rotaria</taxon>
    </lineage>
</organism>
<evidence type="ECO:0000313" key="2">
    <source>
        <dbReference type="EMBL" id="CAF4982844.1"/>
    </source>
</evidence>
<feature type="transmembrane region" description="Helical" evidence="1">
    <location>
        <begin position="193"/>
        <end position="221"/>
    </location>
</feature>
<keyword evidence="1" id="KW-0472">Membrane</keyword>
<comment type="caution">
    <text evidence="2">The sequence shown here is derived from an EMBL/GenBank/DDBJ whole genome shotgun (WGS) entry which is preliminary data.</text>
</comment>
<keyword evidence="1" id="KW-0812">Transmembrane</keyword>
<sequence>MWLFSTSIIELPPTLRYRRSNMPLISMWIACKEPDIKLWLNESVEMLKLLKNTGMLIINIKLRILVDGFSAKMDIFYYGVIADCPALKLILNFIGHGEAEQTGTNVYGHLGRCILDSILDISLPVSIICDYVHVTLLRHFKDVVKVISRGLFPSQRKNIDSKLERQSFPHYFRRKMRGIKDFSYIKASELKNLLLYGFLPVFYNVLSSNILGHIALFICAVRLLHKSKKTFGESTGDIADEFFKLYHEHHNFYYSYLENFVLHLHSHYSTSYKLHGSLSYVNTFAQEDLMGSIASNRNGTYIELFIRTYMFLVKHN</sequence>
<protein>
    <submittedName>
        <fullName evidence="2">Uncharacterized protein</fullName>
    </submittedName>
</protein>
<gene>
    <name evidence="2" type="ORF">BYL167_LOCUS54937</name>
</gene>
<proteinExistence type="predicted"/>
<reference evidence="2" key="1">
    <citation type="submission" date="2021-02" db="EMBL/GenBank/DDBJ databases">
        <authorList>
            <person name="Nowell W R."/>
        </authorList>
    </citation>
    <scope>NUCLEOTIDE SEQUENCE</scope>
</reference>
<evidence type="ECO:0000313" key="3">
    <source>
        <dbReference type="Proteomes" id="UP000681967"/>
    </source>
</evidence>
<evidence type="ECO:0000256" key="1">
    <source>
        <dbReference type="SAM" id="Phobius"/>
    </source>
</evidence>
<dbReference type="AlphaFoldDB" id="A0A8S3DKQ5"/>
<dbReference type="EMBL" id="CAJOBH010199178">
    <property type="protein sequence ID" value="CAF4982844.1"/>
    <property type="molecule type" value="Genomic_DNA"/>
</dbReference>